<dbReference type="Proteomes" id="UP001279734">
    <property type="component" value="Unassembled WGS sequence"/>
</dbReference>
<dbReference type="InterPro" id="IPR031307">
    <property type="entry name" value="Ninja_fam"/>
</dbReference>
<dbReference type="GO" id="GO:0007165">
    <property type="term" value="P:signal transduction"/>
    <property type="evidence" value="ECO:0007669"/>
    <property type="project" value="InterPro"/>
</dbReference>
<proteinExistence type="inferred from homology"/>
<dbReference type="InterPro" id="IPR032308">
    <property type="entry name" value="TDBD"/>
</dbReference>
<dbReference type="InterPro" id="IPR012463">
    <property type="entry name" value="Ninja_motif"/>
</dbReference>
<evidence type="ECO:0000256" key="5">
    <source>
        <dbReference type="SAM" id="MobiDB-lite"/>
    </source>
</evidence>
<dbReference type="Pfam" id="PF07897">
    <property type="entry name" value="EAR"/>
    <property type="match status" value="1"/>
</dbReference>
<organism evidence="8 9">
    <name type="scientific">Nepenthes gracilis</name>
    <name type="common">Slender pitcher plant</name>
    <dbReference type="NCBI Taxonomy" id="150966"/>
    <lineage>
        <taxon>Eukaryota</taxon>
        <taxon>Viridiplantae</taxon>
        <taxon>Streptophyta</taxon>
        <taxon>Embryophyta</taxon>
        <taxon>Tracheophyta</taxon>
        <taxon>Spermatophyta</taxon>
        <taxon>Magnoliopsida</taxon>
        <taxon>eudicotyledons</taxon>
        <taxon>Gunneridae</taxon>
        <taxon>Pentapetalae</taxon>
        <taxon>Caryophyllales</taxon>
        <taxon>Nepenthaceae</taxon>
        <taxon>Nepenthes</taxon>
    </lineage>
</organism>
<sequence length="359" mass="38697">MAEIEKGGDGLPTNSYPFPGHFLERFMPPLNQFARIKSEEEAGEEIELSLGLSLNGQFGVDPKRGKNLIRSSSIPDFLIPSIGSVETTRLASNSPAPLMRSCSLPADSDEEWRKRKELQTLRRVEAKRKRCEKRRNMRAAKCRENGEEANGIDEKKNNSVLSRQVGQPTWANGVRASFMGSGLEPNGRRGDEVLGGGGPEKVSRPPLSQVSAGSQGSGSSGIMALESPMTPEANKFEAKSPARAHSLPASGDQKPAVKGNVAEAIMTGKPVKRLGLPSNGTIEKTRNLLSDMPCVSAKGDGPKGKRIQGFLYRYKKGEDVSIVCVCHGSFLTPAEFVKHAGGGDVEHPLRHIVVIPPPL</sequence>
<keyword evidence="3 4" id="KW-0539">Nucleus</keyword>
<feature type="region of interest" description="Disordered" evidence="5">
    <location>
        <begin position="176"/>
        <end position="256"/>
    </location>
</feature>
<evidence type="ECO:0000256" key="4">
    <source>
        <dbReference type="RuleBase" id="RU369029"/>
    </source>
</evidence>
<name>A0AAD3TC76_NEPGR</name>
<comment type="function">
    <text evidence="4">Acts as a negative regulator of abscisic acid (ABA) response.</text>
</comment>
<reference evidence="8" key="1">
    <citation type="submission" date="2023-05" db="EMBL/GenBank/DDBJ databases">
        <title>Nepenthes gracilis genome sequencing.</title>
        <authorList>
            <person name="Fukushima K."/>
        </authorList>
    </citation>
    <scope>NUCLEOTIDE SEQUENCE</scope>
    <source>
        <strain evidence="8">SING2019-196</strain>
    </source>
</reference>
<comment type="similarity">
    <text evidence="2 4">Belongs to the Ninja family.</text>
</comment>
<comment type="caution">
    <text evidence="8">The sequence shown here is derived from an EMBL/GenBank/DDBJ whole genome shotgun (WGS) entry which is preliminary data.</text>
</comment>
<dbReference type="PANTHER" id="PTHR31413:SF31">
    <property type="entry name" value="NINJA-FAMILY PROTEIN AFP3"/>
    <property type="match status" value="1"/>
</dbReference>
<evidence type="ECO:0000256" key="3">
    <source>
        <dbReference type="ARBA" id="ARBA00023242"/>
    </source>
</evidence>
<evidence type="ECO:0000313" key="9">
    <source>
        <dbReference type="Proteomes" id="UP001279734"/>
    </source>
</evidence>
<feature type="domain" description="Ethylene-responsive binding factor-associated repression" evidence="6">
    <location>
        <begin position="44"/>
        <end position="76"/>
    </location>
</feature>
<protein>
    <recommendedName>
        <fullName evidence="4">Ninja-family protein</fullName>
    </recommendedName>
    <alternativeName>
        <fullName evidence="4">ABI-binding protein</fullName>
    </alternativeName>
</protein>
<dbReference type="Pfam" id="PF16136">
    <property type="entry name" value="NLS_NINJA_AFP"/>
    <property type="match status" value="1"/>
</dbReference>
<dbReference type="EMBL" id="BSYO01000033">
    <property type="protein sequence ID" value="GMH27455.1"/>
    <property type="molecule type" value="Genomic_DNA"/>
</dbReference>
<dbReference type="InterPro" id="IPR032310">
    <property type="entry name" value="NLS_NINJA_AFP-like"/>
</dbReference>
<accession>A0AAD3TC76</accession>
<feature type="domain" description="Tify" evidence="7">
    <location>
        <begin position="321"/>
        <end position="353"/>
    </location>
</feature>
<gene>
    <name evidence="8" type="ORF">Nepgr_029298</name>
</gene>
<dbReference type="GO" id="GO:0005634">
    <property type="term" value="C:nucleus"/>
    <property type="evidence" value="ECO:0007669"/>
    <property type="project" value="UniProtKB-SubCell"/>
</dbReference>
<evidence type="ECO:0000259" key="7">
    <source>
        <dbReference type="Pfam" id="PF16135"/>
    </source>
</evidence>
<dbReference type="PANTHER" id="PTHR31413">
    <property type="entry name" value="AFP HOMOLOG 2"/>
    <property type="match status" value="1"/>
</dbReference>
<comment type="subcellular location">
    <subcellularLocation>
        <location evidence="1 4">Nucleus</location>
    </subcellularLocation>
</comment>
<evidence type="ECO:0000256" key="1">
    <source>
        <dbReference type="ARBA" id="ARBA00004123"/>
    </source>
</evidence>
<dbReference type="Pfam" id="PF16135">
    <property type="entry name" value="TDBD"/>
    <property type="match status" value="1"/>
</dbReference>
<dbReference type="AlphaFoldDB" id="A0AAD3TC76"/>
<evidence type="ECO:0000313" key="8">
    <source>
        <dbReference type="EMBL" id="GMH27455.1"/>
    </source>
</evidence>
<evidence type="ECO:0000259" key="6">
    <source>
        <dbReference type="Pfam" id="PF07897"/>
    </source>
</evidence>
<evidence type="ECO:0000256" key="2">
    <source>
        <dbReference type="ARBA" id="ARBA00006081"/>
    </source>
</evidence>
<dbReference type="GO" id="GO:0045892">
    <property type="term" value="P:negative regulation of DNA-templated transcription"/>
    <property type="evidence" value="ECO:0007669"/>
    <property type="project" value="TreeGrafter"/>
</dbReference>
<keyword evidence="9" id="KW-1185">Reference proteome</keyword>